<organism evidence="3 4">
    <name type="scientific">Acidithiobacillus caldus</name>
    <dbReference type="NCBI Taxonomy" id="33059"/>
    <lineage>
        <taxon>Bacteria</taxon>
        <taxon>Pseudomonadati</taxon>
        <taxon>Pseudomonadota</taxon>
        <taxon>Acidithiobacillia</taxon>
        <taxon>Acidithiobacillales</taxon>
        <taxon>Acidithiobacillaceae</taxon>
        <taxon>Acidithiobacillus</taxon>
    </lineage>
</organism>
<feature type="domain" description="HTH cro/C1-type" evidence="2">
    <location>
        <begin position="27"/>
        <end position="74"/>
    </location>
</feature>
<name>A0A1E7YMF9_9PROT</name>
<dbReference type="Gene3D" id="1.10.260.40">
    <property type="entry name" value="lambda repressor-like DNA-binding domains"/>
    <property type="match status" value="1"/>
</dbReference>
<dbReference type="EMBL" id="LZYE01000211">
    <property type="protein sequence ID" value="OFC35082.1"/>
    <property type="molecule type" value="Genomic_DNA"/>
</dbReference>
<evidence type="ECO:0000256" key="1">
    <source>
        <dbReference type="ARBA" id="ARBA00023125"/>
    </source>
</evidence>
<dbReference type="InterPro" id="IPR010982">
    <property type="entry name" value="Lambda_DNA-bd_dom_sf"/>
</dbReference>
<dbReference type="SMART" id="SM00530">
    <property type="entry name" value="HTH_XRE"/>
    <property type="match status" value="1"/>
</dbReference>
<comment type="caution">
    <text evidence="3">The sequence shown here is derived from an EMBL/GenBank/DDBJ whole genome shotgun (WGS) entry which is preliminary data.</text>
</comment>
<dbReference type="AlphaFoldDB" id="A0A1E7YMF9"/>
<dbReference type="PROSITE" id="PS50943">
    <property type="entry name" value="HTH_CROC1"/>
    <property type="match status" value="1"/>
</dbReference>
<protein>
    <submittedName>
        <fullName evidence="3">Addiction module antidote protein, HigA family</fullName>
    </submittedName>
</protein>
<dbReference type="GO" id="GO:0003677">
    <property type="term" value="F:DNA binding"/>
    <property type="evidence" value="ECO:0007669"/>
    <property type="project" value="UniProtKB-KW"/>
</dbReference>
<dbReference type="NCBIfam" id="TIGR02607">
    <property type="entry name" value="antidote_HigA"/>
    <property type="match status" value="1"/>
</dbReference>
<evidence type="ECO:0000259" key="2">
    <source>
        <dbReference type="PROSITE" id="PS50943"/>
    </source>
</evidence>
<dbReference type="PANTHER" id="PTHR36924:SF1">
    <property type="entry name" value="ANTITOXIN HIGA-1"/>
    <property type="match status" value="1"/>
</dbReference>
<proteinExistence type="predicted"/>
<sequence length="103" mass="11667">MNKPDHDGLLPLSTPGDILRLEFMEPLGLSANALARTLHVPPNRISAILHGRRAITADTALRLARYFGTSAEFWLKLQTDYDLRVARREKEEVIRHEVKPRAA</sequence>
<dbReference type="PANTHER" id="PTHR36924">
    <property type="entry name" value="ANTITOXIN HIGA-1"/>
    <property type="match status" value="1"/>
</dbReference>
<dbReference type="Proteomes" id="UP000175616">
    <property type="component" value="Unassembled WGS sequence"/>
</dbReference>
<accession>A0A1E7YMF9</accession>
<dbReference type="InterPro" id="IPR001387">
    <property type="entry name" value="Cro/C1-type_HTH"/>
</dbReference>
<evidence type="ECO:0000313" key="4">
    <source>
        <dbReference type="Proteomes" id="UP000175616"/>
    </source>
</evidence>
<keyword evidence="1" id="KW-0238">DNA-binding</keyword>
<dbReference type="SUPFAM" id="SSF47413">
    <property type="entry name" value="lambda repressor-like DNA-binding domains"/>
    <property type="match status" value="1"/>
</dbReference>
<gene>
    <name evidence="3" type="ORF">BAE27_08160</name>
</gene>
<dbReference type="Pfam" id="PF01381">
    <property type="entry name" value="HTH_3"/>
    <property type="match status" value="1"/>
</dbReference>
<evidence type="ECO:0000313" key="3">
    <source>
        <dbReference type="EMBL" id="OFC35082.1"/>
    </source>
</evidence>
<reference evidence="3 4" key="1">
    <citation type="submission" date="2016-06" db="EMBL/GenBank/DDBJ databases">
        <title>Gene turnover analysis identifies the evolutionary adaptation of the extremophile Acidithiobacillus caldus.</title>
        <authorList>
            <person name="Zhang X."/>
        </authorList>
    </citation>
    <scope>NUCLEOTIDE SEQUENCE [LARGE SCALE GENOMIC DNA]</scope>
    <source>
        <strain evidence="3 4">DX</strain>
    </source>
</reference>
<dbReference type="CDD" id="cd00093">
    <property type="entry name" value="HTH_XRE"/>
    <property type="match status" value="1"/>
</dbReference>
<dbReference type="InterPro" id="IPR013430">
    <property type="entry name" value="Toxin_antidote_HigA"/>
</dbReference>